<dbReference type="InterPro" id="IPR036412">
    <property type="entry name" value="HAD-like_sf"/>
</dbReference>
<dbReference type="Gene3D" id="3.40.50.1110">
    <property type="entry name" value="SGNH hydrolase"/>
    <property type="match status" value="1"/>
</dbReference>
<accession>A0A328BRF9</accession>
<gene>
    <name evidence="1" type="ORF">DLM85_01985</name>
</gene>
<dbReference type="InterPro" id="IPR036514">
    <property type="entry name" value="SGNH_hydro_sf"/>
</dbReference>
<dbReference type="AlphaFoldDB" id="A0A328BRF9"/>
<dbReference type="EMBL" id="QHKM01000001">
    <property type="protein sequence ID" value="RAK69653.1"/>
    <property type="molecule type" value="Genomic_DNA"/>
</dbReference>
<keyword evidence="2" id="KW-1185">Reference proteome</keyword>
<dbReference type="Gene3D" id="3.40.50.1000">
    <property type="entry name" value="HAD superfamily/HAD-like"/>
    <property type="match status" value="1"/>
</dbReference>
<evidence type="ECO:0000313" key="2">
    <source>
        <dbReference type="Proteomes" id="UP000248553"/>
    </source>
</evidence>
<dbReference type="SUPFAM" id="SSF52266">
    <property type="entry name" value="SGNH hydrolase"/>
    <property type="match status" value="1"/>
</dbReference>
<evidence type="ECO:0000313" key="1">
    <source>
        <dbReference type="EMBL" id="RAK69653.1"/>
    </source>
</evidence>
<organism evidence="1 2">
    <name type="scientific">Hymenobacter edaphi</name>
    <dbReference type="NCBI Taxonomy" id="2211146"/>
    <lineage>
        <taxon>Bacteria</taxon>
        <taxon>Pseudomonadati</taxon>
        <taxon>Bacteroidota</taxon>
        <taxon>Cytophagia</taxon>
        <taxon>Cytophagales</taxon>
        <taxon>Hymenobacteraceae</taxon>
        <taxon>Hymenobacter</taxon>
    </lineage>
</organism>
<dbReference type="InterPro" id="IPR023214">
    <property type="entry name" value="HAD_sf"/>
</dbReference>
<name>A0A328BRF9_9BACT</name>
<sequence>MAPDLTTDNFQLSTENPVKLIIWDLDDTFWRGTLSEGEIEAIADNVELVRATAARGIIHAVVSKNDLAPAEAKLQELGVRDLFVFLRVSWQPKGPIIKQLLEDMQLRAPNALFLDDNPINRAEALHYNPRLQVADPAELPRLAPALLALGKPDPTYARLEQYRLLERQQQARADYQGDNLAFLRDAQVRVELREGKDAVWPDFNRIEELINRSNQLNYTKKRVVLQQLEARLEATRLRWGTVRVRDRFGDYGLVGVYALNTFTNELEQFTFSCRILHLGVEQWTYAHLGFPKLDVQGDVATPLNQTEQPDWITLETPAEAAQGREAAALPPGADKGRLRILLKGGCDLGQLTPYLQTYQVDVTEDFNYVNDHQVPVHTEHTELLRLSHTLPATEQHRLADALPFLDREAFQPRLWQPGPGYDAVVYSPLMDYTQDLYRENATGLLIPFGGYQDLTQADPAEQARRYAQRKFRGMDEAWLRRFREEFSYAGPLTPERFQENLQWLRQQLPAAVPLILLTGAEIEVPGSPEPGAVQRHQQMNAALLDFAARTPNVLVVDVREVVRTRADVTNNLRHYQRPLYKALAEKLAAELAQWQGRQLKRSTVGQLRAALLDALPKPVRKVWDRLTQ</sequence>
<comment type="caution">
    <text evidence="1">The sequence shown here is derived from an EMBL/GenBank/DDBJ whole genome shotgun (WGS) entry which is preliminary data.</text>
</comment>
<dbReference type="GO" id="GO:0016788">
    <property type="term" value="F:hydrolase activity, acting on ester bonds"/>
    <property type="evidence" value="ECO:0007669"/>
    <property type="project" value="UniProtKB-ARBA"/>
</dbReference>
<protein>
    <recommendedName>
        <fullName evidence="3">HAD-IIIC family phosphatase</fullName>
    </recommendedName>
</protein>
<proteinExistence type="predicted"/>
<dbReference type="Proteomes" id="UP000248553">
    <property type="component" value="Unassembled WGS sequence"/>
</dbReference>
<dbReference type="RefSeq" id="WP_111476389.1">
    <property type="nucleotide sequence ID" value="NZ_QHKM01000001.1"/>
</dbReference>
<evidence type="ECO:0008006" key="3">
    <source>
        <dbReference type="Google" id="ProtNLM"/>
    </source>
</evidence>
<dbReference type="SUPFAM" id="SSF56784">
    <property type="entry name" value="HAD-like"/>
    <property type="match status" value="1"/>
</dbReference>
<dbReference type="OrthoDB" id="323926at2"/>
<reference evidence="2" key="1">
    <citation type="submission" date="2018-05" db="EMBL/GenBank/DDBJ databases">
        <authorList>
            <person name="Nie L."/>
        </authorList>
    </citation>
    <scope>NUCLEOTIDE SEQUENCE [LARGE SCALE GENOMIC DNA]</scope>
    <source>
        <strain evidence="2">NL</strain>
    </source>
</reference>